<evidence type="ECO:0000313" key="3">
    <source>
        <dbReference type="Proteomes" id="UP001195769"/>
    </source>
</evidence>
<organism evidence="2 3">
    <name type="scientific">Suillus fuscotomentosus</name>
    <dbReference type="NCBI Taxonomy" id="1912939"/>
    <lineage>
        <taxon>Eukaryota</taxon>
        <taxon>Fungi</taxon>
        <taxon>Dikarya</taxon>
        <taxon>Basidiomycota</taxon>
        <taxon>Agaricomycotina</taxon>
        <taxon>Agaricomycetes</taxon>
        <taxon>Agaricomycetidae</taxon>
        <taxon>Boletales</taxon>
        <taxon>Suillineae</taxon>
        <taxon>Suillaceae</taxon>
        <taxon>Suillus</taxon>
    </lineage>
</organism>
<dbReference type="Proteomes" id="UP001195769">
    <property type="component" value="Unassembled WGS sequence"/>
</dbReference>
<sequence length="108" mass="12135">MTNFKPEFTMVMLLFAVQYCLPCLTHLPVEFIALAPWICWITKTSFMHWTDGVGIPASYLPRIATLGARGFVTQVLIGNLKSQVLQCKNEVFDASANANMQRLLRNGN</sequence>
<dbReference type="GeneID" id="64659851"/>
<accession>A0AAD4EBU2</accession>
<proteinExistence type="predicted"/>
<gene>
    <name evidence="2" type="ORF">F5891DRAFT_1171713</name>
</gene>
<evidence type="ECO:0000313" key="2">
    <source>
        <dbReference type="EMBL" id="KAG1903107.1"/>
    </source>
</evidence>
<feature type="signal peptide" evidence="1">
    <location>
        <begin position="1"/>
        <end position="22"/>
    </location>
</feature>
<reference evidence="2" key="1">
    <citation type="journal article" date="2020" name="New Phytol.">
        <title>Comparative genomics reveals dynamic genome evolution in host specialist ectomycorrhizal fungi.</title>
        <authorList>
            <person name="Lofgren L.A."/>
            <person name="Nguyen N.H."/>
            <person name="Vilgalys R."/>
            <person name="Ruytinx J."/>
            <person name="Liao H.L."/>
            <person name="Branco S."/>
            <person name="Kuo A."/>
            <person name="LaButti K."/>
            <person name="Lipzen A."/>
            <person name="Andreopoulos W."/>
            <person name="Pangilinan J."/>
            <person name="Riley R."/>
            <person name="Hundley H."/>
            <person name="Na H."/>
            <person name="Barry K."/>
            <person name="Grigoriev I.V."/>
            <person name="Stajich J.E."/>
            <person name="Kennedy P.G."/>
        </authorList>
    </citation>
    <scope>NUCLEOTIDE SEQUENCE</scope>
    <source>
        <strain evidence="2">FC203</strain>
    </source>
</reference>
<protein>
    <submittedName>
        <fullName evidence="2">Uncharacterized protein</fullName>
    </submittedName>
</protein>
<dbReference type="AlphaFoldDB" id="A0AAD4EBU2"/>
<comment type="caution">
    <text evidence="2">The sequence shown here is derived from an EMBL/GenBank/DDBJ whole genome shotgun (WGS) entry which is preliminary data.</text>
</comment>
<keyword evidence="1" id="KW-0732">Signal</keyword>
<keyword evidence="3" id="KW-1185">Reference proteome</keyword>
<dbReference type="RefSeq" id="XP_041228682.1">
    <property type="nucleotide sequence ID" value="XM_041365553.1"/>
</dbReference>
<dbReference type="EMBL" id="JABBWK010000014">
    <property type="protein sequence ID" value="KAG1903107.1"/>
    <property type="molecule type" value="Genomic_DNA"/>
</dbReference>
<feature type="chain" id="PRO_5042281898" evidence="1">
    <location>
        <begin position="23"/>
        <end position="108"/>
    </location>
</feature>
<evidence type="ECO:0000256" key="1">
    <source>
        <dbReference type="SAM" id="SignalP"/>
    </source>
</evidence>
<name>A0AAD4EBU2_9AGAM</name>